<evidence type="ECO:0000313" key="3">
    <source>
        <dbReference type="EMBL" id="MFD2099797.1"/>
    </source>
</evidence>
<sequence length="1079" mass="120532">MNKITIAVLVSLLFVSCQKGGSLFDNPSPENTGVDFTNTLTTTEDVSILDYLYFYNGGGVSIGDINNDGLPDIFFTGNQVKNKLYLNKGNLTFEDISTSAGIEGNSSWNTGTTMADVNGDGLLDIYVCAVVGINGFNGFNELYINNGDNTFTESAAKYGLDFDSYSSNATFFDYDLDGDLDMYLLNHAVHTQNSFGRFDLRFERRYETGDKLLRNDEGRFVDVSEEAGIYGGVNGYGLGLAISDFNQDGYPDIYVGNDFHEDDYYYLNNGDGTFTESLKKYFGHTTRFSMGNDVTDINNDGRPDLISLDMLPEDEVALKSSEGDDNVQTQKLRIDRFGYHYQFTRNMLFVNQPDGNYIETALMSGIAATDWSWSALFGDYDLDGTQDLFISNGIPKRPNDLDFIKFVSSDEIQKKIDNTKLVDQEALNLMPSGNVHNYVFQGSKDLKFNDKSADWITKDTLISGATAMADLDNDGDLDLVTNNINQPASLYINKASKNGNYLKLKFKFSAKNTFGIGIKVFAYQNGALQFKELFTTRGFQASSEPMIHFGYGSVQKVDSIKIVWPDRTYQTLKDVATNQTLTISPENTRPFNYDSLHKNSKPLFEAVPNNLGIDFTHVEDNYTDFNREKLIPYQVSDRGPALALGDLNGDGKEDIFVGGSKFIPSKIYVQQDTAFVSQRFDGIAKDSIKEDISAAIADFNNDEKNDLFVTSGGGDFFGKSDALLESYYMQQDSSFASVELPKFYQNASVVKPYDFDNDGDLDIFVGGHTITAQFGAPATSYLLENKNGNFSTFPGFEPYSEGMVTDAIWNDFNGDGIKDLILVGEWMSPKFLQYENGAFTEAHPTDLKGLWQRIAPFDIDGDGDTDYLLGNWGTNSKFKASKKYPMKLFFNDFDDNDQPETVTALEKNGTYYPLESLDGLSSQLVYLKKKFTTYKSFAGKTMEELFGKEALENSKLLEVNTLESGYLRNDDGNFVFVPFKNELQLSPIMDFLVADFDGDGVQEVLMGGNFFGVKPYHGRLDSFPGALLKNENDIVLGNELGLDFTKKSLRHLKTLTFNGKKYILAIFNNDKAQVYRIND</sequence>
<evidence type="ECO:0000256" key="1">
    <source>
        <dbReference type="ARBA" id="ARBA00022729"/>
    </source>
</evidence>
<gene>
    <name evidence="3" type="ORF">ACFSJE_08445</name>
</gene>
<keyword evidence="1" id="KW-0732">Signal</keyword>
<dbReference type="Pfam" id="PF07593">
    <property type="entry name" value="UnbV_ASPIC"/>
    <property type="match status" value="1"/>
</dbReference>
<dbReference type="InterPro" id="IPR013517">
    <property type="entry name" value="FG-GAP"/>
</dbReference>
<proteinExistence type="predicted"/>
<dbReference type="RefSeq" id="WP_379830552.1">
    <property type="nucleotide sequence ID" value="NZ_JBHUHU010000003.1"/>
</dbReference>
<dbReference type="InterPro" id="IPR027039">
    <property type="entry name" value="Crtac1"/>
</dbReference>
<feature type="domain" description="ASPIC/UnbV" evidence="2">
    <location>
        <begin position="515"/>
        <end position="582"/>
    </location>
</feature>
<evidence type="ECO:0000259" key="2">
    <source>
        <dbReference type="Pfam" id="PF07593"/>
    </source>
</evidence>
<dbReference type="PANTHER" id="PTHR16026:SF0">
    <property type="entry name" value="CARTILAGE ACIDIC PROTEIN 1"/>
    <property type="match status" value="1"/>
</dbReference>
<dbReference type="Gene3D" id="2.130.10.130">
    <property type="entry name" value="Integrin alpha, N-terminal"/>
    <property type="match status" value="3"/>
</dbReference>
<organism evidence="3 4">
    <name type="scientific">Flagellimonas iocasae</name>
    <dbReference type="NCBI Taxonomy" id="2055905"/>
    <lineage>
        <taxon>Bacteria</taxon>
        <taxon>Pseudomonadati</taxon>
        <taxon>Bacteroidota</taxon>
        <taxon>Flavobacteriia</taxon>
        <taxon>Flavobacteriales</taxon>
        <taxon>Flavobacteriaceae</taxon>
        <taxon>Flagellimonas</taxon>
    </lineage>
</organism>
<dbReference type="SUPFAM" id="SSF69318">
    <property type="entry name" value="Integrin alpha N-terminal domain"/>
    <property type="match status" value="3"/>
</dbReference>
<name>A0ABW4XXP2_9FLAO</name>
<dbReference type="PROSITE" id="PS51257">
    <property type="entry name" value="PROKAR_LIPOPROTEIN"/>
    <property type="match status" value="1"/>
</dbReference>
<accession>A0ABW4XXP2</accession>
<dbReference type="Proteomes" id="UP001597342">
    <property type="component" value="Unassembled WGS sequence"/>
</dbReference>
<dbReference type="PANTHER" id="PTHR16026">
    <property type="entry name" value="CARTILAGE ACIDIC PROTEIN 1"/>
    <property type="match status" value="1"/>
</dbReference>
<dbReference type="InterPro" id="IPR011519">
    <property type="entry name" value="UnbV_ASPIC"/>
</dbReference>
<protein>
    <submittedName>
        <fullName evidence="3">VCBS repeat-containing protein</fullName>
    </submittedName>
</protein>
<dbReference type="EMBL" id="JBHUHU010000003">
    <property type="protein sequence ID" value="MFD2099797.1"/>
    <property type="molecule type" value="Genomic_DNA"/>
</dbReference>
<dbReference type="InterPro" id="IPR028994">
    <property type="entry name" value="Integrin_alpha_N"/>
</dbReference>
<comment type="caution">
    <text evidence="3">The sequence shown here is derived from an EMBL/GenBank/DDBJ whole genome shotgun (WGS) entry which is preliminary data.</text>
</comment>
<evidence type="ECO:0000313" key="4">
    <source>
        <dbReference type="Proteomes" id="UP001597342"/>
    </source>
</evidence>
<keyword evidence="4" id="KW-1185">Reference proteome</keyword>
<reference evidence="4" key="1">
    <citation type="journal article" date="2019" name="Int. J. Syst. Evol. Microbiol.">
        <title>The Global Catalogue of Microorganisms (GCM) 10K type strain sequencing project: providing services to taxonomists for standard genome sequencing and annotation.</title>
        <authorList>
            <consortium name="The Broad Institute Genomics Platform"/>
            <consortium name="The Broad Institute Genome Sequencing Center for Infectious Disease"/>
            <person name="Wu L."/>
            <person name="Ma J."/>
        </authorList>
    </citation>
    <scope>NUCLEOTIDE SEQUENCE [LARGE SCALE GENOMIC DNA]</scope>
    <source>
        <strain evidence="4">JCM 3389</strain>
    </source>
</reference>
<dbReference type="Pfam" id="PF13517">
    <property type="entry name" value="FG-GAP_3"/>
    <property type="match status" value="4"/>
</dbReference>